<name>B8MMR1_TALSN</name>
<dbReference type="EMBL" id="EQ962658">
    <property type="protein sequence ID" value="EED13817.1"/>
    <property type="molecule type" value="Genomic_DNA"/>
</dbReference>
<accession>B8MMR1</accession>
<organism evidence="1 2">
    <name type="scientific">Talaromyces stipitatus (strain ATCC 10500 / CBS 375.48 / QM 6759 / NRRL 1006)</name>
    <name type="common">Penicillium stipitatum</name>
    <dbReference type="NCBI Taxonomy" id="441959"/>
    <lineage>
        <taxon>Eukaryota</taxon>
        <taxon>Fungi</taxon>
        <taxon>Dikarya</taxon>
        <taxon>Ascomycota</taxon>
        <taxon>Pezizomycotina</taxon>
        <taxon>Eurotiomycetes</taxon>
        <taxon>Eurotiomycetidae</taxon>
        <taxon>Eurotiales</taxon>
        <taxon>Trichocomaceae</taxon>
        <taxon>Talaromyces</taxon>
        <taxon>Talaromyces sect. Talaromyces</taxon>
    </lineage>
</organism>
<proteinExistence type="predicted"/>
<dbReference type="InParanoid" id="B8MMR1"/>
<sequence>MPFQSSDNIPIRYFNWNSVVASIMVHEAIHYPDLPQSMANAEDCSGEAKIPEDPFSRNSS</sequence>
<evidence type="ECO:0000313" key="1">
    <source>
        <dbReference type="EMBL" id="EED13817.1"/>
    </source>
</evidence>
<dbReference type="GeneID" id="8097945"/>
<keyword evidence="2" id="KW-1185">Reference proteome</keyword>
<reference evidence="2" key="1">
    <citation type="journal article" date="2015" name="Genome Announc.">
        <title>Genome sequence of the AIDS-associated pathogen Penicillium marneffei (ATCC18224) and its near taxonomic relative Talaromyces stipitatus (ATCC10500).</title>
        <authorList>
            <person name="Nierman W.C."/>
            <person name="Fedorova-Abrams N.D."/>
            <person name="Andrianopoulos A."/>
        </authorList>
    </citation>
    <scope>NUCLEOTIDE SEQUENCE [LARGE SCALE GENOMIC DNA]</scope>
    <source>
        <strain evidence="2">ATCC 10500 / CBS 375.48 / QM 6759 / NRRL 1006</strain>
    </source>
</reference>
<dbReference type="AlphaFoldDB" id="B8MMR1"/>
<dbReference type="VEuPathDB" id="FungiDB:TSTA_100610"/>
<gene>
    <name evidence="1" type="ORF">TSTA_100610</name>
</gene>
<dbReference type="HOGENOM" id="CLU_2943401_0_0_1"/>
<dbReference type="Proteomes" id="UP000001745">
    <property type="component" value="Unassembled WGS sequence"/>
</dbReference>
<protein>
    <submittedName>
        <fullName evidence="1">Uncharacterized protein</fullName>
    </submittedName>
</protein>
<dbReference type="RefSeq" id="XP_002486055.1">
    <property type="nucleotide sequence ID" value="XM_002486010.1"/>
</dbReference>
<evidence type="ECO:0000313" key="2">
    <source>
        <dbReference type="Proteomes" id="UP000001745"/>
    </source>
</evidence>